<dbReference type="Proteomes" id="UP001059546">
    <property type="component" value="Chromosome I"/>
</dbReference>
<proteinExistence type="predicted"/>
<sequence length="132" mass="14851">MIERIESDKVYDLVSGGDGMTVEALKQFIDIVFLDVNPQQVSQLTQSLGSVVTRDDFNSILGSLVHKKAGCLDVFSSWDRGQKGYIDKSDVETILKSYGLSFKESYIDAMIGIFKDKRMGLDDLNSLWKEEE</sequence>
<keyword evidence="5" id="KW-1185">Reference proteome</keyword>
<dbReference type="SUPFAM" id="SSF47473">
    <property type="entry name" value="EF-hand"/>
    <property type="match status" value="1"/>
</dbReference>
<evidence type="ECO:0000313" key="4">
    <source>
        <dbReference type="Proteomes" id="UP001059546"/>
    </source>
</evidence>
<dbReference type="OrthoDB" id="186625at2759"/>
<dbReference type="InterPro" id="IPR011992">
    <property type="entry name" value="EF-hand-dom_pair"/>
</dbReference>
<reference evidence="3 5" key="2">
    <citation type="submission" date="2023-02" db="EMBL/GenBank/DDBJ databases">
        <title>Encephalitozoon hellem ATCC 50451 complete genome.</title>
        <authorList>
            <person name="Mascarenhas dos Santos A.C."/>
            <person name="Julian A.T."/>
            <person name="Pombert J.-F."/>
        </authorList>
    </citation>
    <scope>NUCLEOTIDE SEQUENCE [LARGE SCALE GENOMIC DNA]</scope>
    <source>
        <strain evidence="3 5">ATCC 50451</strain>
    </source>
</reference>
<evidence type="ECO:0000259" key="1">
    <source>
        <dbReference type="PROSITE" id="PS50222"/>
    </source>
</evidence>
<dbReference type="Proteomes" id="UP001217963">
    <property type="component" value="Chromosome I"/>
</dbReference>
<dbReference type="AlphaFoldDB" id="A0A9Q9C1P6"/>
<feature type="domain" description="EF-hand" evidence="1">
    <location>
        <begin position="66"/>
        <end position="101"/>
    </location>
</feature>
<dbReference type="InterPro" id="IPR002048">
    <property type="entry name" value="EF_hand_dom"/>
</dbReference>
<evidence type="ECO:0000313" key="3">
    <source>
        <dbReference type="EMBL" id="WEL37874.1"/>
    </source>
</evidence>
<protein>
    <submittedName>
        <fullName evidence="2">Calcium-binding protein caltractin</fullName>
    </submittedName>
</protein>
<evidence type="ECO:0000313" key="5">
    <source>
        <dbReference type="Proteomes" id="UP001217963"/>
    </source>
</evidence>
<accession>A0A9Q9C1P6</accession>
<evidence type="ECO:0000313" key="2">
    <source>
        <dbReference type="EMBL" id="UTX42431.1"/>
    </source>
</evidence>
<dbReference type="EMBL" id="CP119062">
    <property type="protein sequence ID" value="WEL37874.1"/>
    <property type="molecule type" value="Genomic_DNA"/>
</dbReference>
<gene>
    <name evidence="2" type="ORF">GPU96_01g01350</name>
    <name evidence="3" type="ORF">PFJ87_01g01280</name>
</gene>
<name>A0A9Q9C1P6_ENCHE</name>
<dbReference type="EMBL" id="CP075147">
    <property type="protein sequence ID" value="UTX42431.1"/>
    <property type="molecule type" value="Genomic_DNA"/>
</dbReference>
<dbReference type="PROSITE" id="PS50222">
    <property type="entry name" value="EF_HAND_2"/>
    <property type="match status" value="1"/>
</dbReference>
<dbReference type="GO" id="GO:0005509">
    <property type="term" value="F:calcium ion binding"/>
    <property type="evidence" value="ECO:0007669"/>
    <property type="project" value="InterPro"/>
</dbReference>
<reference evidence="2" key="1">
    <citation type="submission" date="2021-05" db="EMBL/GenBank/DDBJ databases">
        <title>Encephalitozoon hellem ATCC 50604 Complete Genome.</title>
        <authorList>
            <person name="Mascarenhas dos Santos A.C."/>
            <person name="Julian A.T."/>
            <person name="Pombert J.-F."/>
        </authorList>
    </citation>
    <scope>NUCLEOTIDE SEQUENCE</scope>
    <source>
        <strain evidence="2">ATCC 50604</strain>
    </source>
</reference>
<organism evidence="2 4">
    <name type="scientific">Encephalitozoon hellem</name>
    <name type="common">Microsporidian parasite</name>
    <dbReference type="NCBI Taxonomy" id="27973"/>
    <lineage>
        <taxon>Eukaryota</taxon>
        <taxon>Fungi</taxon>
        <taxon>Fungi incertae sedis</taxon>
        <taxon>Microsporidia</taxon>
        <taxon>Unikaryonidae</taxon>
        <taxon>Encephalitozoon</taxon>
    </lineage>
</organism>
<dbReference type="Gene3D" id="1.10.238.10">
    <property type="entry name" value="EF-hand"/>
    <property type="match status" value="1"/>
</dbReference>